<dbReference type="PROSITE" id="PS50181">
    <property type="entry name" value="FBOX"/>
    <property type="match status" value="1"/>
</dbReference>
<keyword evidence="6" id="KW-1185">Reference proteome</keyword>
<dbReference type="Proteomes" id="UP000444721">
    <property type="component" value="Unassembled WGS sequence"/>
</dbReference>
<feature type="compositionally biased region" description="Low complexity" evidence="3">
    <location>
        <begin position="96"/>
        <end position="106"/>
    </location>
</feature>
<dbReference type="Pfam" id="PF24681">
    <property type="entry name" value="Kelch_KLHDC2_KLHL20_DRC7"/>
    <property type="match status" value="1"/>
</dbReference>
<sequence length="794" mass="89595">MSSFPTQQRSSTSSHISPIFEEEALTTLTSLPKSFSCPNVLDVMENDRSASSPATMTSSSWSLFNLFGSGVKKQRPHSPHASNLHNHHSSTVVAPSTSNNTTNGNVTHLPEEILQYVLYFFTREELLCKIQLINSTFKRLALNRELWWHHTFVRNPHYVYQKRSYAIEEPCDDRANDNSLTMTSKCQCCDVYNDHEDHHSHHEPSNTVMYSSSLKKRIQHIFRVSTGCDANPSHIYKHDILENQNNTCKSHYLSKFGETIAPQSTSMEYTTLDCIHYFMEEKLTSTSISSILIPSPNVPTIVAKKYPHIISEDVKLTQSLNGLILGDTQSDIAASISEYLFGEVATNAFGGGDNSMIHRIFPRYRHTMTCIPSNSATPNVMIIGGILTPRQLHAENPHRQGIYTMNALFIPNQWAFDIPRDHEVACVKSYPNSSMNDSEPVPVDLPQMFGKHSAVYAPSVRSVIVFGGSYEDSVTSDLYHVQLTDAYFSSRFCTTANTRRENSQGSFRRFLSPSRSVPMNLNASANEVLFKWQKIVKPNGMEWPAPRTNHCAVMLNDRTMIVIGGGVGNNMTPTNDVWAYDVVTRTWKNLTPLIENAELFTPRLGFAATPLNSHSILCFGGGYWVQNSPHDKYWRESYNDVHVLDIHNLKWTKMETRGESPSAGTFPAFSPTLIGVHWYIIGGGMMWDVSSSIYQLNTVTWVWERVGESFGADSSCLVNLSMYTQGKNKVSTKLVHCGGYRYEPLLDAKVFSVNWKDQMDAKRKESTRKVTMKSHVVHAQQQNGQHVARSEKDH</sequence>
<dbReference type="AlphaFoldDB" id="A0A6A5BDD6"/>
<dbReference type="Gene3D" id="2.120.10.80">
    <property type="entry name" value="Kelch-type beta propeller"/>
    <property type="match status" value="1"/>
</dbReference>
<dbReference type="PANTHER" id="PTHR46093:SF18">
    <property type="entry name" value="FIBRONECTIN TYPE-III DOMAIN-CONTAINING PROTEIN"/>
    <property type="match status" value="1"/>
</dbReference>
<reference evidence="5 6" key="1">
    <citation type="journal article" date="2019" name="Sci. Rep.">
        <title>Nanopore sequencing improves the draft genome of the human pathogenic amoeba Naegleria fowleri.</title>
        <authorList>
            <person name="Liechti N."/>
            <person name="Schurch N."/>
            <person name="Bruggmann R."/>
            <person name="Wittwer M."/>
        </authorList>
    </citation>
    <scope>NUCLEOTIDE SEQUENCE [LARGE SCALE GENOMIC DNA]</scope>
    <source>
        <strain evidence="5 6">ATCC 30894</strain>
    </source>
</reference>
<organism evidence="5 6">
    <name type="scientific">Naegleria fowleri</name>
    <name type="common">Brain eating amoeba</name>
    <dbReference type="NCBI Taxonomy" id="5763"/>
    <lineage>
        <taxon>Eukaryota</taxon>
        <taxon>Discoba</taxon>
        <taxon>Heterolobosea</taxon>
        <taxon>Tetramitia</taxon>
        <taxon>Eutetramitia</taxon>
        <taxon>Vahlkampfiidae</taxon>
        <taxon>Naegleria</taxon>
    </lineage>
</organism>
<evidence type="ECO:0000313" key="5">
    <source>
        <dbReference type="EMBL" id="KAF0972074.1"/>
    </source>
</evidence>
<evidence type="ECO:0000256" key="2">
    <source>
        <dbReference type="ARBA" id="ARBA00022737"/>
    </source>
</evidence>
<dbReference type="GeneID" id="68116985"/>
<dbReference type="OrthoDB" id="10250130at2759"/>
<evidence type="ECO:0000256" key="3">
    <source>
        <dbReference type="SAM" id="MobiDB-lite"/>
    </source>
</evidence>
<evidence type="ECO:0000256" key="1">
    <source>
        <dbReference type="ARBA" id="ARBA00022441"/>
    </source>
</evidence>
<dbReference type="VEuPathDB" id="AmoebaDB:NfTy_087990"/>
<dbReference type="VEuPathDB" id="AmoebaDB:FDP41_009770"/>
<dbReference type="SUPFAM" id="SSF117281">
    <property type="entry name" value="Kelch motif"/>
    <property type="match status" value="1"/>
</dbReference>
<evidence type="ECO:0000259" key="4">
    <source>
        <dbReference type="PROSITE" id="PS50181"/>
    </source>
</evidence>
<feature type="region of interest" description="Disordered" evidence="3">
    <location>
        <begin position="72"/>
        <end position="106"/>
    </location>
</feature>
<evidence type="ECO:0000313" key="6">
    <source>
        <dbReference type="Proteomes" id="UP000444721"/>
    </source>
</evidence>
<comment type="caution">
    <text evidence="5">The sequence shown here is derived from an EMBL/GenBank/DDBJ whole genome shotgun (WGS) entry which is preliminary data.</text>
</comment>
<protein>
    <recommendedName>
        <fullName evidence="4">F-box domain-containing protein</fullName>
    </recommendedName>
</protein>
<dbReference type="RefSeq" id="XP_044556789.1">
    <property type="nucleotide sequence ID" value="XM_044713764.1"/>
</dbReference>
<accession>A0A6A5BDD6</accession>
<dbReference type="InterPro" id="IPR001810">
    <property type="entry name" value="F-box_dom"/>
</dbReference>
<feature type="region of interest" description="Disordered" evidence="3">
    <location>
        <begin position="766"/>
        <end position="794"/>
    </location>
</feature>
<dbReference type="SUPFAM" id="SSF81383">
    <property type="entry name" value="F-box domain"/>
    <property type="match status" value="1"/>
</dbReference>
<keyword evidence="1" id="KW-0880">Kelch repeat</keyword>
<dbReference type="VEuPathDB" id="AmoebaDB:NF0004810"/>
<dbReference type="EMBL" id="VFQX01000072">
    <property type="protein sequence ID" value="KAF0972074.1"/>
    <property type="molecule type" value="Genomic_DNA"/>
</dbReference>
<keyword evidence="2" id="KW-0677">Repeat</keyword>
<dbReference type="InterPro" id="IPR036047">
    <property type="entry name" value="F-box-like_dom_sf"/>
</dbReference>
<gene>
    <name evidence="5" type="ORF">FDP41_009770</name>
</gene>
<feature type="compositionally biased region" description="Polar residues" evidence="3">
    <location>
        <begin position="80"/>
        <end position="95"/>
    </location>
</feature>
<name>A0A6A5BDD6_NAEFO</name>
<dbReference type="OMA" id="NDRTMIV"/>
<dbReference type="InterPro" id="IPR015915">
    <property type="entry name" value="Kelch-typ_b-propeller"/>
</dbReference>
<dbReference type="PANTHER" id="PTHR46093">
    <property type="entry name" value="ACYL-COA-BINDING DOMAIN-CONTAINING PROTEIN 5"/>
    <property type="match status" value="1"/>
</dbReference>
<feature type="domain" description="F-box" evidence="4">
    <location>
        <begin position="103"/>
        <end position="150"/>
    </location>
</feature>
<proteinExistence type="predicted"/>